<protein>
    <submittedName>
        <fullName evidence="2">Monocyte to macrophage differentiation factor 2</fullName>
    </submittedName>
</protein>
<name>A0AC35TUG9_9BILA</name>
<proteinExistence type="predicted"/>
<organism evidence="1 2">
    <name type="scientific">Rhabditophanes sp. KR3021</name>
    <dbReference type="NCBI Taxonomy" id="114890"/>
    <lineage>
        <taxon>Eukaryota</taxon>
        <taxon>Metazoa</taxon>
        <taxon>Ecdysozoa</taxon>
        <taxon>Nematoda</taxon>
        <taxon>Chromadorea</taxon>
        <taxon>Rhabditida</taxon>
        <taxon>Tylenchina</taxon>
        <taxon>Panagrolaimomorpha</taxon>
        <taxon>Strongyloidoidea</taxon>
        <taxon>Alloionematidae</taxon>
        <taxon>Rhabditophanes</taxon>
    </lineage>
</organism>
<dbReference type="WBParaSite" id="RSKR_0000431200.1">
    <property type="protein sequence ID" value="RSKR_0000431200.1"/>
    <property type="gene ID" value="RSKR_0000431200"/>
</dbReference>
<accession>A0AC35TUG9</accession>
<dbReference type="Proteomes" id="UP000095286">
    <property type="component" value="Unplaced"/>
</dbReference>
<evidence type="ECO:0000313" key="1">
    <source>
        <dbReference type="Proteomes" id="UP000095286"/>
    </source>
</evidence>
<evidence type="ECO:0000313" key="2">
    <source>
        <dbReference type="WBParaSite" id="RSKR_0000431200.1"/>
    </source>
</evidence>
<reference evidence="2" key="1">
    <citation type="submission" date="2016-11" db="UniProtKB">
        <authorList>
            <consortium name="WormBaseParasite"/>
        </authorList>
    </citation>
    <scope>IDENTIFICATION</scope>
    <source>
        <strain evidence="2">KR3021</strain>
    </source>
</reference>
<sequence>MCDTCGVQSIFMNPRSKVGASYNPTMYEHYANVLTHAIPIPFAYYGTKHMIESSSTNLQHLVTLIYATFTILLFTMSSCYHLSELLFRPAKPRLRYYLHITDRVSIYFFIASSYTPWLVLRHCDTFFGPHMKWMVWAFAVLGCAYQISFHERYKTFETILYVFIAGTPALVFLYMTDTTGMHLMILGGIVYIAGVVFFKLDGVIPFAHALWHLFVVLGAYIHTFCVYRYLIVQDYKEISAF</sequence>